<keyword evidence="2" id="KW-1185">Reference proteome</keyword>
<dbReference type="Proteomes" id="UP000829398">
    <property type="component" value="Chromosome 6"/>
</dbReference>
<gene>
    <name evidence="1" type="ORF">KPL71_017489</name>
</gene>
<sequence length="541" mass="61515">MATLHHQLVYRLQNHALDLPTPQTTSDALMILADSSKSIPSIVQIPRELQKQELLKLMPLEWLSNYEKFHKNSQPVQTTDAHFEKRADGAVKLTFQSPSTSQTPIVSHPPSEQSTHINSFSYSSMITAVSTAQENLPIHRFASDGYLIYSDKINGHFLWDVPSSHLYDPDCPCLEEEDDDDFNRHPRRRKKKSQKLDPCHKKPPLPPDDPDSLTLLPIYRKGLRLCKQEANQPILHSTPIQSCMMFSSSSYQDQAQNSAFRSLDEKIEKVAFQVKQTDTKVDKITSQLEQMYLDLDLRFMIQNRYWGPEFNKKEAEIRQLKAQLARIDADKQQPSLFANSPSLPLHTPTFSTYQPFYTPSTSRKPIDYAKFFGLTHLKHTSTPAHPKPRSRPTKYQSPPAYHPTPIAPDPELSLELSQESQPTQKNKEPMHQYSSQILPHLSESEESSSSQTEETSTDEESFTSSDSKKELADVSKLLMVQPSTGSNDPSSSSPPQTPIVDTNPTTPHQENSFTKPSNSPWFTLDDIPKVKWLARFQEFSA</sequence>
<reference evidence="2" key="1">
    <citation type="journal article" date="2023" name="Hortic. Res.">
        <title>A chromosome-level phased genome enabling allele-level studies in sweet orange: a case study on citrus Huanglongbing tolerance.</title>
        <authorList>
            <person name="Wu B."/>
            <person name="Yu Q."/>
            <person name="Deng Z."/>
            <person name="Duan Y."/>
            <person name="Luo F."/>
            <person name="Gmitter F. Jr."/>
        </authorList>
    </citation>
    <scope>NUCLEOTIDE SEQUENCE [LARGE SCALE GENOMIC DNA]</scope>
    <source>
        <strain evidence="2">cv. Valencia</strain>
    </source>
</reference>
<proteinExistence type="predicted"/>
<evidence type="ECO:0000313" key="2">
    <source>
        <dbReference type="Proteomes" id="UP000829398"/>
    </source>
</evidence>
<comment type="caution">
    <text evidence="1">The sequence shown here is derived from an EMBL/GenBank/DDBJ whole genome shotgun (WGS) entry which is preliminary data.</text>
</comment>
<dbReference type="EMBL" id="CM039175">
    <property type="protein sequence ID" value="KAH9734756.1"/>
    <property type="molecule type" value="Genomic_DNA"/>
</dbReference>
<protein>
    <submittedName>
        <fullName evidence="1">Uncharacterized protein</fullName>
    </submittedName>
</protein>
<organism evidence="1 2">
    <name type="scientific">Citrus sinensis</name>
    <name type="common">Sweet orange</name>
    <name type="synonym">Citrus aurantium var. sinensis</name>
    <dbReference type="NCBI Taxonomy" id="2711"/>
    <lineage>
        <taxon>Eukaryota</taxon>
        <taxon>Viridiplantae</taxon>
        <taxon>Streptophyta</taxon>
        <taxon>Embryophyta</taxon>
        <taxon>Tracheophyta</taxon>
        <taxon>Spermatophyta</taxon>
        <taxon>Magnoliopsida</taxon>
        <taxon>eudicotyledons</taxon>
        <taxon>Gunneridae</taxon>
        <taxon>Pentapetalae</taxon>
        <taxon>rosids</taxon>
        <taxon>malvids</taxon>
        <taxon>Sapindales</taxon>
        <taxon>Rutaceae</taxon>
        <taxon>Aurantioideae</taxon>
        <taxon>Citrus</taxon>
    </lineage>
</organism>
<name>A0ACB8JSL4_CITSI</name>
<accession>A0ACB8JSL4</accession>
<evidence type="ECO:0000313" key="1">
    <source>
        <dbReference type="EMBL" id="KAH9734756.1"/>
    </source>
</evidence>